<evidence type="ECO:0000256" key="4">
    <source>
        <dbReference type="ARBA" id="ARBA00023015"/>
    </source>
</evidence>
<keyword evidence="11" id="KW-1185">Reference proteome</keyword>
<dbReference type="PROSITE" id="PS51745">
    <property type="entry name" value="PB1"/>
    <property type="match status" value="1"/>
</dbReference>
<protein>
    <recommendedName>
        <fullName evidence="8">Auxin-responsive protein</fullName>
    </recommendedName>
</protein>
<dbReference type="EMBL" id="JAMZMK010009276">
    <property type="protein sequence ID" value="KAI7736418.1"/>
    <property type="molecule type" value="Genomic_DNA"/>
</dbReference>
<evidence type="ECO:0000256" key="2">
    <source>
        <dbReference type="ARBA" id="ARBA00006728"/>
    </source>
</evidence>
<organism evidence="10 11">
    <name type="scientific">Ambrosia artemisiifolia</name>
    <name type="common">Common ragweed</name>
    <dbReference type="NCBI Taxonomy" id="4212"/>
    <lineage>
        <taxon>Eukaryota</taxon>
        <taxon>Viridiplantae</taxon>
        <taxon>Streptophyta</taxon>
        <taxon>Embryophyta</taxon>
        <taxon>Tracheophyta</taxon>
        <taxon>Spermatophyta</taxon>
        <taxon>Magnoliopsida</taxon>
        <taxon>eudicotyledons</taxon>
        <taxon>Gunneridae</taxon>
        <taxon>Pentapetalae</taxon>
        <taxon>asterids</taxon>
        <taxon>campanulids</taxon>
        <taxon>Asterales</taxon>
        <taxon>Asteraceae</taxon>
        <taxon>Asteroideae</taxon>
        <taxon>Heliantheae alliance</taxon>
        <taxon>Heliantheae</taxon>
        <taxon>Ambrosia</taxon>
    </lineage>
</organism>
<keyword evidence="6 8" id="KW-0539">Nucleus</keyword>
<keyword evidence="7 8" id="KW-0927">Auxin signaling pathway</keyword>
<evidence type="ECO:0000313" key="10">
    <source>
        <dbReference type="EMBL" id="KAI7736418.1"/>
    </source>
</evidence>
<comment type="subcellular location">
    <subcellularLocation>
        <location evidence="1 8">Nucleus</location>
    </subcellularLocation>
</comment>
<evidence type="ECO:0000256" key="1">
    <source>
        <dbReference type="ARBA" id="ARBA00004123"/>
    </source>
</evidence>
<dbReference type="GO" id="GO:0006355">
    <property type="term" value="P:regulation of DNA-templated transcription"/>
    <property type="evidence" value="ECO:0007669"/>
    <property type="project" value="InterPro"/>
</dbReference>
<dbReference type="PANTHER" id="PTHR31734:SF87">
    <property type="entry name" value="AUXIN-RESPONSIVE PROTEIN IAA5"/>
    <property type="match status" value="1"/>
</dbReference>
<keyword evidence="4 8" id="KW-0805">Transcription regulation</keyword>
<evidence type="ECO:0000256" key="8">
    <source>
        <dbReference type="RuleBase" id="RU004549"/>
    </source>
</evidence>
<comment type="function">
    <text evidence="8">Aux/IAA proteins are short-lived transcriptional factors that function as repressors of early auxin response genes at low auxin concentrations.</text>
</comment>
<gene>
    <name evidence="10" type="ORF">M8C21_016091</name>
</gene>
<comment type="subunit">
    <text evidence="8">Homodimers and heterodimers.</text>
</comment>
<dbReference type="Gene3D" id="3.10.20.90">
    <property type="entry name" value="Phosphatidylinositol 3-kinase Catalytic Subunit, Chain A, domain 1"/>
    <property type="match status" value="1"/>
</dbReference>
<evidence type="ECO:0000313" key="11">
    <source>
        <dbReference type="Proteomes" id="UP001206925"/>
    </source>
</evidence>
<dbReference type="SUPFAM" id="SSF54277">
    <property type="entry name" value="CAD &amp; PB1 domains"/>
    <property type="match status" value="1"/>
</dbReference>
<comment type="similarity">
    <text evidence="2 8">Belongs to the Aux/IAA family.</text>
</comment>
<dbReference type="InterPro" id="IPR003311">
    <property type="entry name" value="AUX_IAA"/>
</dbReference>
<keyword evidence="3 8" id="KW-0678">Repressor</keyword>
<dbReference type="Proteomes" id="UP001206925">
    <property type="component" value="Unassembled WGS sequence"/>
</dbReference>
<evidence type="ECO:0000259" key="9">
    <source>
        <dbReference type="PROSITE" id="PS51745"/>
    </source>
</evidence>
<keyword evidence="5 8" id="KW-0804">Transcription</keyword>
<dbReference type="GO" id="GO:0009734">
    <property type="term" value="P:auxin-activated signaling pathway"/>
    <property type="evidence" value="ECO:0007669"/>
    <property type="project" value="UniProtKB-UniRule"/>
</dbReference>
<dbReference type="PANTHER" id="PTHR31734">
    <property type="entry name" value="AUXIN-RESPONSIVE PROTEIN IAA17"/>
    <property type="match status" value="1"/>
</dbReference>
<sequence length="149" mass="16804">MGTQVLGLEITELRLGLPGGCDDGDGGDKRGKKREVDMVVGWPPVCSYRKKSMRDDVATKVYVKVSMDGVPILRKVDLGCFKGYWELGIALEKLFDCYGIGEAMKEDNGSCEYTTIYEDKDGDWMLVGDVPWMMFIQTCKRLRVKRRSS</sequence>
<dbReference type="InterPro" id="IPR053793">
    <property type="entry name" value="PB1-like"/>
</dbReference>
<dbReference type="InterPro" id="IPR033389">
    <property type="entry name" value="AUX/IAA_dom"/>
</dbReference>
<reference evidence="10" key="1">
    <citation type="submission" date="2022-06" db="EMBL/GenBank/DDBJ databases">
        <title>Uncovering the hologenomic basis of an extraordinary plant invasion.</title>
        <authorList>
            <person name="Bieker V.C."/>
            <person name="Martin M.D."/>
            <person name="Gilbert T."/>
            <person name="Hodgins K."/>
            <person name="Battlay P."/>
            <person name="Petersen B."/>
            <person name="Wilson J."/>
        </authorList>
    </citation>
    <scope>NUCLEOTIDE SEQUENCE</scope>
    <source>
        <strain evidence="10">AA19_3_7</strain>
        <tissue evidence="10">Leaf</tissue>
    </source>
</reference>
<accession>A0AAD5C8B2</accession>
<name>A0AAD5C8B2_AMBAR</name>
<proteinExistence type="inferred from homology"/>
<dbReference type="AlphaFoldDB" id="A0AAD5C8B2"/>
<evidence type="ECO:0000256" key="3">
    <source>
        <dbReference type="ARBA" id="ARBA00022491"/>
    </source>
</evidence>
<evidence type="ECO:0000256" key="7">
    <source>
        <dbReference type="ARBA" id="ARBA00023294"/>
    </source>
</evidence>
<comment type="caution">
    <text evidence="10">The sequence shown here is derived from an EMBL/GenBank/DDBJ whole genome shotgun (WGS) entry which is preliminary data.</text>
</comment>
<dbReference type="Pfam" id="PF02309">
    <property type="entry name" value="AUX_IAA"/>
    <property type="match status" value="1"/>
</dbReference>
<feature type="domain" description="PB1" evidence="9">
    <location>
        <begin position="60"/>
        <end position="147"/>
    </location>
</feature>
<evidence type="ECO:0000256" key="5">
    <source>
        <dbReference type="ARBA" id="ARBA00023163"/>
    </source>
</evidence>
<dbReference type="GO" id="GO:0005634">
    <property type="term" value="C:nucleus"/>
    <property type="evidence" value="ECO:0007669"/>
    <property type="project" value="UniProtKB-SubCell"/>
</dbReference>
<evidence type="ECO:0000256" key="6">
    <source>
        <dbReference type="ARBA" id="ARBA00023242"/>
    </source>
</evidence>